<protein>
    <submittedName>
        <fullName evidence="4">Response regulator</fullName>
    </submittedName>
</protein>
<keyword evidence="5" id="KW-1185">Reference proteome</keyword>
<feature type="domain" description="Response regulatory" evidence="3">
    <location>
        <begin position="1"/>
        <end position="115"/>
    </location>
</feature>
<dbReference type="InterPro" id="IPR011006">
    <property type="entry name" value="CheY-like_superfamily"/>
</dbReference>
<evidence type="ECO:0000256" key="1">
    <source>
        <dbReference type="ARBA" id="ARBA00022553"/>
    </source>
</evidence>
<dbReference type="SUPFAM" id="SSF52172">
    <property type="entry name" value="CheY-like"/>
    <property type="match status" value="1"/>
</dbReference>
<evidence type="ECO:0000259" key="3">
    <source>
        <dbReference type="PROSITE" id="PS50110"/>
    </source>
</evidence>
<dbReference type="Proteomes" id="UP001626536">
    <property type="component" value="Chromosome"/>
</dbReference>
<dbReference type="RefSeq" id="WP_407338779.1">
    <property type="nucleotide sequence ID" value="NZ_CP136862.1"/>
</dbReference>
<dbReference type="PANTHER" id="PTHR44591:SF25">
    <property type="entry name" value="CHEMOTAXIS TWO-COMPONENT RESPONSE REGULATOR"/>
    <property type="match status" value="1"/>
</dbReference>
<feature type="modified residue" description="4-aspartylphosphate" evidence="2">
    <location>
        <position position="50"/>
    </location>
</feature>
<dbReference type="InterPro" id="IPR001789">
    <property type="entry name" value="Sig_transdc_resp-reg_receiver"/>
</dbReference>
<gene>
    <name evidence="4" type="ORF">RZS28_16290</name>
</gene>
<dbReference type="SMART" id="SM00448">
    <property type="entry name" value="REC"/>
    <property type="match status" value="1"/>
</dbReference>
<dbReference type="PROSITE" id="PS50110">
    <property type="entry name" value="RESPONSE_REGULATORY"/>
    <property type="match status" value="1"/>
</dbReference>
<name>A0ABZ0HR26_9HYPH</name>
<evidence type="ECO:0000256" key="2">
    <source>
        <dbReference type="PROSITE-ProRule" id="PRU00169"/>
    </source>
</evidence>
<evidence type="ECO:0000313" key="4">
    <source>
        <dbReference type="EMBL" id="WOJ89336.1"/>
    </source>
</evidence>
<dbReference type="EMBL" id="CP136862">
    <property type="protein sequence ID" value="WOJ89336.1"/>
    <property type="molecule type" value="Genomic_DNA"/>
</dbReference>
<keyword evidence="1 2" id="KW-0597">Phosphoprotein</keyword>
<organism evidence="4 5">
    <name type="scientific">Methylocapsa polymorpha</name>
    <dbReference type="NCBI Taxonomy" id="3080828"/>
    <lineage>
        <taxon>Bacteria</taxon>
        <taxon>Pseudomonadati</taxon>
        <taxon>Pseudomonadota</taxon>
        <taxon>Alphaproteobacteria</taxon>
        <taxon>Hyphomicrobiales</taxon>
        <taxon>Beijerinckiaceae</taxon>
        <taxon>Methylocapsa</taxon>
    </lineage>
</organism>
<reference evidence="4 5" key="1">
    <citation type="submission" date="2023-10" db="EMBL/GenBank/DDBJ databases">
        <title>Novel methanotroph of the genus Methylocapsa from a subarctic wetland.</title>
        <authorList>
            <person name="Belova S.E."/>
            <person name="Oshkin I.Y."/>
            <person name="Miroshnikov K."/>
            <person name="Dedysh S.N."/>
        </authorList>
    </citation>
    <scope>NUCLEOTIDE SEQUENCE [LARGE SCALE GENOMIC DNA]</scope>
    <source>
        <strain evidence="4 5">RX1</strain>
    </source>
</reference>
<dbReference type="Gene3D" id="3.40.50.2300">
    <property type="match status" value="1"/>
</dbReference>
<dbReference type="InterPro" id="IPR050595">
    <property type="entry name" value="Bact_response_regulator"/>
</dbReference>
<dbReference type="PANTHER" id="PTHR44591">
    <property type="entry name" value="STRESS RESPONSE REGULATOR PROTEIN 1"/>
    <property type="match status" value="1"/>
</dbReference>
<sequence>MISVIDDDEHMCSATKNLVQSLGYSVYAFSSAEEFLRSPRSSDTSCLITDIQMPGMSGIELQAHLIDQGRLASIIFITAYPDEGLRARALEAGAICFLNKPFHRQALIECLDEAVRRHSVRGDED</sequence>
<dbReference type="Pfam" id="PF00072">
    <property type="entry name" value="Response_reg"/>
    <property type="match status" value="1"/>
</dbReference>
<evidence type="ECO:0000313" key="5">
    <source>
        <dbReference type="Proteomes" id="UP001626536"/>
    </source>
</evidence>
<proteinExistence type="predicted"/>
<accession>A0ABZ0HR26</accession>